<evidence type="ECO:0000256" key="4">
    <source>
        <dbReference type="SAM" id="SignalP"/>
    </source>
</evidence>
<accession>A0A841HXY1</accession>
<dbReference type="GO" id="GO:0004553">
    <property type="term" value="F:hydrolase activity, hydrolyzing O-glycosyl compounds"/>
    <property type="evidence" value="ECO:0007669"/>
    <property type="project" value="InterPro"/>
</dbReference>
<protein>
    <submittedName>
        <fullName evidence="6">Endo-1,3-1,4-beta-glycanase ExoK</fullName>
        <ecNumber evidence="6">3.2.1.-</ecNumber>
    </submittedName>
</protein>
<feature type="active site" description="Proton donor" evidence="3">
    <location>
        <position position="169"/>
    </location>
</feature>
<reference evidence="6 7" key="1">
    <citation type="submission" date="2020-08" db="EMBL/GenBank/DDBJ databases">
        <title>Genomic Encyclopedia of Type Strains, Phase IV (KMG-IV): sequencing the most valuable type-strain genomes for metagenomic binning, comparative biology and taxonomic classification.</title>
        <authorList>
            <person name="Goeker M."/>
        </authorList>
    </citation>
    <scope>NUCLEOTIDE SEQUENCE [LARGE SCALE GENOMIC DNA]</scope>
    <source>
        <strain evidence="6 7">DSM 21458</strain>
    </source>
</reference>
<dbReference type="InterPro" id="IPR008264">
    <property type="entry name" value="Beta_glucanase"/>
</dbReference>
<dbReference type="SUPFAM" id="SSF49899">
    <property type="entry name" value="Concanavalin A-like lectins/glucanases"/>
    <property type="match status" value="1"/>
</dbReference>
<proteinExistence type="predicted"/>
<dbReference type="PRINTS" id="PR00737">
    <property type="entry name" value="GLHYDRLASE16"/>
</dbReference>
<dbReference type="RefSeq" id="WP_183983346.1">
    <property type="nucleotide sequence ID" value="NZ_JACHHG010000001.1"/>
</dbReference>
<dbReference type="EMBL" id="JACHHG010000001">
    <property type="protein sequence ID" value="MBB6096655.1"/>
    <property type="molecule type" value="Genomic_DNA"/>
</dbReference>
<name>A0A841HXY1_9DEIO</name>
<dbReference type="Pfam" id="PF00722">
    <property type="entry name" value="Glyco_hydro_16"/>
    <property type="match status" value="1"/>
</dbReference>
<dbReference type="Gene3D" id="2.60.120.200">
    <property type="match status" value="1"/>
</dbReference>
<gene>
    <name evidence="6" type="ORF">HNR42_000067</name>
</gene>
<evidence type="ECO:0000259" key="5">
    <source>
        <dbReference type="PROSITE" id="PS51762"/>
    </source>
</evidence>
<dbReference type="PANTHER" id="PTHR10963:SF24">
    <property type="entry name" value="GLYCOSIDASE C21B10.07-RELATED"/>
    <property type="match status" value="1"/>
</dbReference>
<dbReference type="AlphaFoldDB" id="A0A841HXY1"/>
<dbReference type="PROSITE" id="PS51762">
    <property type="entry name" value="GH16_2"/>
    <property type="match status" value="1"/>
</dbReference>
<evidence type="ECO:0000313" key="7">
    <source>
        <dbReference type="Proteomes" id="UP000569951"/>
    </source>
</evidence>
<dbReference type="EC" id="3.2.1.-" evidence="6"/>
<evidence type="ECO:0000256" key="1">
    <source>
        <dbReference type="ARBA" id="ARBA00022801"/>
    </source>
</evidence>
<dbReference type="InterPro" id="IPR013320">
    <property type="entry name" value="ConA-like_dom_sf"/>
</dbReference>
<feature type="signal peptide" evidence="4">
    <location>
        <begin position="1"/>
        <end position="26"/>
    </location>
</feature>
<evidence type="ECO:0000256" key="2">
    <source>
        <dbReference type="ARBA" id="ARBA00023295"/>
    </source>
</evidence>
<evidence type="ECO:0000313" key="6">
    <source>
        <dbReference type="EMBL" id="MBB6096655.1"/>
    </source>
</evidence>
<keyword evidence="2 6" id="KW-0326">Glycosidase</keyword>
<dbReference type="InterPro" id="IPR050546">
    <property type="entry name" value="Glycosyl_Hydrlase_16"/>
</dbReference>
<feature type="chain" id="PRO_5032328014" evidence="4">
    <location>
        <begin position="27"/>
        <end position="274"/>
    </location>
</feature>
<organism evidence="6 7">
    <name type="scientific">Deinobacterium chartae</name>
    <dbReference type="NCBI Taxonomy" id="521158"/>
    <lineage>
        <taxon>Bacteria</taxon>
        <taxon>Thermotogati</taxon>
        <taxon>Deinococcota</taxon>
        <taxon>Deinococci</taxon>
        <taxon>Deinococcales</taxon>
        <taxon>Deinococcaceae</taxon>
        <taxon>Deinobacterium</taxon>
    </lineage>
</organism>
<dbReference type="PROSITE" id="PS51257">
    <property type="entry name" value="PROKAR_LIPOPROTEIN"/>
    <property type="match status" value="1"/>
</dbReference>
<keyword evidence="1 6" id="KW-0378">Hydrolase</keyword>
<feature type="domain" description="GH16" evidence="5">
    <location>
        <begin position="42"/>
        <end position="274"/>
    </location>
</feature>
<dbReference type="GO" id="GO:0009251">
    <property type="term" value="P:glucan catabolic process"/>
    <property type="evidence" value="ECO:0007669"/>
    <property type="project" value="TreeGrafter"/>
</dbReference>
<dbReference type="InterPro" id="IPR000757">
    <property type="entry name" value="Beta-glucanase-like"/>
</dbReference>
<dbReference type="Proteomes" id="UP000569951">
    <property type="component" value="Unassembled WGS sequence"/>
</dbReference>
<keyword evidence="4" id="KW-0732">Signal</keyword>
<evidence type="ECO:0000256" key="3">
    <source>
        <dbReference type="PIRSR" id="PIRSR608264-1"/>
    </source>
</evidence>
<dbReference type="CDD" id="cd00413">
    <property type="entry name" value="Glyco_hydrolase_16"/>
    <property type="match status" value="1"/>
</dbReference>
<keyword evidence="7" id="KW-1185">Reference proteome</keyword>
<dbReference type="PANTHER" id="PTHR10963">
    <property type="entry name" value="GLYCOSYL HYDROLASE-RELATED"/>
    <property type="match status" value="1"/>
</dbReference>
<sequence>MKPTVISALRWPVLAAALTAFSVACAGTDVSASVDTAELEIAGITATTPPTFFDDFTQLDTSRWEISNGDWPAFWKTSTLTGNFNRSKVFTNGKGHLVLELNVQRCDSGYCAQGAELVTRERFGYGRYEVRMRAASTSAQPQKAGLPRTGNVSAAFSYWQDSTTEIDVEIEGNRPRTAWVGAWKGLDLHQAQPAQSGHDKTQVFHVYRWDWLPGSLRFYIDGRLQYAINRDIPVEKAHLMLNLWPTNSDGWGGKAAEQKTYMLVDYVRFTAAKI</sequence>
<comment type="caution">
    <text evidence="6">The sequence shown here is derived from an EMBL/GenBank/DDBJ whole genome shotgun (WGS) entry which is preliminary data.</text>
</comment>
<feature type="active site" description="Nucleophile" evidence="3">
    <location>
        <position position="165"/>
    </location>
</feature>